<dbReference type="InterPro" id="IPR017819">
    <property type="entry name" value="Plasmid_partition_RepB"/>
</dbReference>
<dbReference type="GO" id="GO:0007059">
    <property type="term" value="P:chromosome segregation"/>
    <property type="evidence" value="ECO:0007669"/>
    <property type="project" value="TreeGrafter"/>
</dbReference>
<dbReference type="CDD" id="cd16405">
    <property type="entry name" value="RepB_like_N"/>
    <property type="match status" value="1"/>
</dbReference>
<comment type="similarity">
    <text evidence="1">Belongs to the ParB family.</text>
</comment>
<dbReference type="Pfam" id="PF02195">
    <property type="entry name" value="ParB_N"/>
    <property type="match status" value="1"/>
</dbReference>
<dbReference type="InterPro" id="IPR003115">
    <property type="entry name" value="ParB_N"/>
</dbReference>
<dbReference type="EMBL" id="CP081077">
    <property type="protein sequence ID" value="UWQ56549.1"/>
    <property type="molecule type" value="Genomic_DNA"/>
</dbReference>
<dbReference type="InterPro" id="IPR050336">
    <property type="entry name" value="Chromosome_partition/occlusion"/>
</dbReference>
<dbReference type="SUPFAM" id="SSF110849">
    <property type="entry name" value="ParB/Sulfiredoxin"/>
    <property type="match status" value="1"/>
</dbReference>
<sequence>MTSSKKSRLSMLDSLAAAGAPAAAPAPAASMMSSNRALRSARDAVDSHRVWDLEPHQIEDTRVHDRLDPSDIHDLRDAIEANGQTVPILVRRHPSEADRYLLVYGRRRLEAIRASDKVTKVRALVASLDDDAAVRAQISENMARRDLSFIEKALFAQELVENGFGNQSQVAEVLTVTKSSVSMAIAIAEAIGPDLIRAIGPAQGIGRPRWDALAKAIADTGADRDALIRIAEKEYTSFAVDAVTEGSEAATADPSVLAFEAVFRAAVPAAAPRDAKPAKKARTLTQPLTVDGRRSATLRRTAKGVSLELPGGSFADWLEAEAQNVIEELHARWQSRGEE</sequence>
<dbReference type="InterPro" id="IPR036086">
    <property type="entry name" value="ParB/Sulfiredoxin_sf"/>
</dbReference>
<geneLocation type="plasmid" evidence="4 5">
    <name>unnamed7</name>
</geneLocation>
<dbReference type="Gene3D" id="3.90.1530.30">
    <property type="match status" value="1"/>
</dbReference>
<dbReference type="Pfam" id="PF07506">
    <property type="entry name" value="RepB"/>
    <property type="match status" value="1"/>
</dbReference>
<feature type="signal peptide" evidence="2">
    <location>
        <begin position="1"/>
        <end position="22"/>
    </location>
</feature>
<evidence type="ECO:0000259" key="3">
    <source>
        <dbReference type="SMART" id="SM00470"/>
    </source>
</evidence>
<dbReference type="GO" id="GO:0005694">
    <property type="term" value="C:chromosome"/>
    <property type="evidence" value="ECO:0007669"/>
    <property type="project" value="TreeGrafter"/>
</dbReference>
<reference evidence="4" key="1">
    <citation type="submission" date="2021-08" db="EMBL/GenBank/DDBJ databases">
        <authorList>
            <person name="Nwanade C."/>
            <person name="Wang M."/>
            <person name="Masoudi A."/>
            <person name="Yu Z."/>
            <person name="Liu J."/>
        </authorList>
    </citation>
    <scope>NUCLEOTIDE SEQUENCE</scope>
    <source>
        <strain evidence="4">S122</strain>
        <plasmid evidence="4">unnamed7</plasmid>
    </source>
</reference>
<evidence type="ECO:0000256" key="1">
    <source>
        <dbReference type="ARBA" id="ARBA00006295"/>
    </source>
</evidence>
<dbReference type="PANTHER" id="PTHR33375">
    <property type="entry name" value="CHROMOSOME-PARTITIONING PROTEIN PARB-RELATED"/>
    <property type="match status" value="1"/>
</dbReference>
<evidence type="ECO:0000256" key="2">
    <source>
        <dbReference type="SAM" id="SignalP"/>
    </source>
</evidence>
<dbReference type="NCBIfam" id="TIGR03454">
    <property type="entry name" value="partition_RepB"/>
    <property type="match status" value="1"/>
</dbReference>
<dbReference type="Proteomes" id="UP001058713">
    <property type="component" value="Plasmid unnamed7"/>
</dbReference>
<evidence type="ECO:0000313" key="4">
    <source>
        <dbReference type="EMBL" id="UWQ56549.1"/>
    </source>
</evidence>
<dbReference type="RefSeq" id="WP_259973179.1">
    <property type="nucleotide sequence ID" value="NZ_CP081077.1"/>
</dbReference>
<gene>
    <name evidence="4" type="primary">repB</name>
    <name evidence="4" type="ORF">K3721_22000</name>
</gene>
<accession>A0A9Q9HK51</accession>
<evidence type="ECO:0000313" key="5">
    <source>
        <dbReference type="Proteomes" id="UP001058713"/>
    </source>
</evidence>
<dbReference type="GO" id="GO:0003677">
    <property type="term" value="F:DNA binding"/>
    <property type="evidence" value="ECO:0007669"/>
    <property type="project" value="InterPro"/>
</dbReference>
<dbReference type="SMART" id="SM00470">
    <property type="entry name" value="ParB"/>
    <property type="match status" value="1"/>
</dbReference>
<keyword evidence="4" id="KW-0614">Plasmid</keyword>
<dbReference type="InterPro" id="IPR004437">
    <property type="entry name" value="ParB/RepB/Spo0J"/>
</dbReference>
<proteinExistence type="inferred from homology"/>
<feature type="domain" description="ParB-like N-terminal" evidence="3">
    <location>
        <begin position="51"/>
        <end position="142"/>
    </location>
</feature>
<organism evidence="4 5">
    <name type="scientific">Leisingera caerulea</name>
    <name type="common">Phaeobacter caeruleus</name>
    <dbReference type="NCBI Taxonomy" id="506591"/>
    <lineage>
        <taxon>Bacteria</taxon>
        <taxon>Pseudomonadati</taxon>
        <taxon>Pseudomonadota</taxon>
        <taxon>Alphaproteobacteria</taxon>
        <taxon>Rhodobacterales</taxon>
        <taxon>Roseobacteraceae</taxon>
        <taxon>Leisingera</taxon>
    </lineage>
</organism>
<dbReference type="InterPro" id="IPR011111">
    <property type="entry name" value="Plasmid_RepB"/>
</dbReference>
<dbReference type="NCBIfam" id="TIGR00180">
    <property type="entry name" value="parB_part"/>
    <property type="match status" value="1"/>
</dbReference>
<keyword evidence="2" id="KW-0732">Signal</keyword>
<dbReference type="AlphaFoldDB" id="A0A9Q9HK51"/>
<dbReference type="PANTHER" id="PTHR33375:SF1">
    <property type="entry name" value="CHROMOSOME-PARTITIONING PROTEIN PARB-RELATED"/>
    <property type="match status" value="1"/>
</dbReference>
<dbReference type="Gene3D" id="1.10.10.2830">
    <property type="match status" value="1"/>
</dbReference>
<dbReference type="KEGG" id="lcae:K3721_22000"/>
<protein>
    <submittedName>
        <fullName evidence="4">Plasmid partitioning protein RepB</fullName>
    </submittedName>
</protein>
<feature type="chain" id="PRO_5040113411" evidence="2">
    <location>
        <begin position="23"/>
        <end position="339"/>
    </location>
</feature>
<dbReference type="SUPFAM" id="SSF109709">
    <property type="entry name" value="KorB DNA-binding domain-like"/>
    <property type="match status" value="1"/>
</dbReference>
<name>A0A9Q9HK51_LEICA</name>
<dbReference type="InterPro" id="IPR037972">
    <property type="entry name" value="RepB_N"/>
</dbReference>